<dbReference type="Proteomes" id="UP001500124">
    <property type="component" value="Unassembled WGS sequence"/>
</dbReference>
<name>A0ABP9LF40_9ACTN</name>
<protein>
    <recommendedName>
        <fullName evidence="4">Integrase</fullName>
    </recommendedName>
</protein>
<evidence type="ECO:0008006" key="4">
    <source>
        <dbReference type="Google" id="ProtNLM"/>
    </source>
</evidence>
<gene>
    <name evidence="2" type="ORF">GCM10023336_65130</name>
</gene>
<accession>A0ABP9LF40</accession>
<organism evidence="2 3">
    <name type="scientific">Streptomyces similanensis</name>
    <dbReference type="NCBI Taxonomy" id="1274988"/>
    <lineage>
        <taxon>Bacteria</taxon>
        <taxon>Bacillati</taxon>
        <taxon>Actinomycetota</taxon>
        <taxon>Actinomycetes</taxon>
        <taxon>Kitasatosporales</taxon>
        <taxon>Streptomycetaceae</taxon>
        <taxon>Streptomyces</taxon>
    </lineage>
</organism>
<comment type="caution">
    <text evidence="2">The sequence shown here is derived from an EMBL/GenBank/DDBJ whole genome shotgun (WGS) entry which is preliminary data.</text>
</comment>
<proteinExistence type="predicted"/>
<sequence>MRGFSDTEVNELTVSPAGAPSGDRPVTATTPLAKWLSTLRNISSFGARPGSACVLTASSLRRVCLLTQHPVERADIDRAADRHGEVRKTS</sequence>
<feature type="region of interest" description="Disordered" evidence="1">
    <location>
        <begin position="1"/>
        <end position="28"/>
    </location>
</feature>
<dbReference type="EMBL" id="BAABKC010000112">
    <property type="protein sequence ID" value="GAA5075638.1"/>
    <property type="molecule type" value="Genomic_DNA"/>
</dbReference>
<evidence type="ECO:0000256" key="1">
    <source>
        <dbReference type="SAM" id="MobiDB-lite"/>
    </source>
</evidence>
<keyword evidence="3" id="KW-1185">Reference proteome</keyword>
<reference evidence="3" key="1">
    <citation type="journal article" date="2019" name="Int. J. Syst. Evol. Microbiol.">
        <title>The Global Catalogue of Microorganisms (GCM) 10K type strain sequencing project: providing services to taxonomists for standard genome sequencing and annotation.</title>
        <authorList>
            <consortium name="The Broad Institute Genomics Platform"/>
            <consortium name="The Broad Institute Genome Sequencing Center for Infectious Disease"/>
            <person name="Wu L."/>
            <person name="Ma J."/>
        </authorList>
    </citation>
    <scope>NUCLEOTIDE SEQUENCE [LARGE SCALE GENOMIC DNA]</scope>
    <source>
        <strain evidence="3">JCM 18410</strain>
    </source>
</reference>
<evidence type="ECO:0000313" key="3">
    <source>
        <dbReference type="Proteomes" id="UP001500124"/>
    </source>
</evidence>
<evidence type="ECO:0000313" key="2">
    <source>
        <dbReference type="EMBL" id="GAA5075638.1"/>
    </source>
</evidence>